<reference evidence="1 2" key="1">
    <citation type="submission" date="2018-11" db="EMBL/GenBank/DDBJ databases">
        <title>Genomic Encyclopedia of Type Strains, Phase IV (KMG-IV): sequencing the most valuable type-strain genomes for metagenomic binning, comparative biology and taxonomic classification.</title>
        <authorList>
            <person name="Goeker M."/>
        </authorList>
    </citation>
    <scope>NUCLEOTIDE SEQUENCE [LARGE SCALE GENOMIC DNA]</scope>
    <source>
        <strain evidence="1 2">DSM 100316</strain>
    </source>
</reference>
<dbReference type="EMBL" id="RKHR01000007">
    <property type="protein sequence ID" value="ROR98676.1"/>
    <property type="molecule type" value="Genomic_DNA"/>
</dbReference>
<evidence type="ECO:0000313" key="1">
    <source>
        <dbReference type="EMBL" id="ROR98676.1"/>
    </source>
</evidence>
<dbReference type="AlphaFoldDB" id="A0A3N2DFU6"/>
<proteinExistence type="predicted"/>
<accession>A0A3N2DFU6</accession>
<dbReference type="Proteomes" id="UP000275394">
    <property type="component" value="Unassembled WGS sequence"/>
</dbReference>
<sequence length="216" mass="24574">MQGIYRINIDSRRFKSLDYSIREVCKQRPAYLARKEVMDFSFNNLSFSSWWPKPEARYTGGGPGAEIPDVSLWLDGSLSLSPKANRYLGELLRDCGEFLPVTVNDEVFYIFNCLRFGEEDTAKCHRSEGYIDTVTELAFEESVSELVLFKSKLCRGQTLYCNEIFKRAVESLGLTGIAFSTDLLVPELGSAFRSEPAYAVPTNRLMGYVERSTLRH</sequence>
<gene>
    <name evidence="1" type="ORF">EDC56_3412</name>
</gene>
<dbReference type="OrthoDB" id="5881728at2"/>
<comment type="caution">
    <text evidence="1">The sequence shown here is derived from an EMBL/GenBank/DDBJ whole genome shotgun (WGS) entry which is preliminary data.</text>
</comment>
<name>A0A3N2DFU6_9GAMM</name>
<organism evidence="1 2">
    <name type="scientific">Sinobacterium caligoides</name>
    <dbReference type="NCBI Taxonomy" id="933926"/>
    <lineage>
        <taxon>Bacteria</taxon>
        <taxon>Pseudomonadati</taxon>
        <taxon>Pseudomonadota</taxon>
        <taxon>Gammaproteobacteria</taxon>
        <taxon>Cellvibrionales</taxon>
        <taxon>Spongiibacteraceae</taxon>
        <taxon>Sinobacterium</taxon>
    </lineage>
</organism>
<dbReference type="RefSeq" id="WP_123713741.1">
    <property type="nucleotide sequence ID" value="NZ_RKHR01000007.1"/>
</dbReference>
<evidence type="ECO:0000313" key="2">
    <source>
        <dbReference type="Proteomes" id="UP000275394"/>
    </source>
</evidence>
<protein>
    <submittedName>
        <fullName evidence="1">Uncharacterized protein</fullName>
    </submittedName>
</protein>
<keyword evidence="2" id="KW-1185">Reference proteome</keyword>